<dbReference type="EMBL" id="PVTL01000005">
    <property type="protein sequence ID" value="PRY68072.1"/>
    <property type="molecule type" value="Genomic_DNA"/>
</dbReference>
<dbReference type="Pfam" id="PF00106">
    <property type="entry name" value="adh_short"/>
    <property type="match status" value="1"/>
</dbReference>
<gene>
    <name evidence="5" type="ORF">B0I08_105237</name>
</gene>
<evidence type="ECO:0000259" key="4">
    <source>
        <dbReference type="SMART" id="SM00822"/>
    </source>
</evidence>
<keyword evidence="6" id="KW-1185">Reference proteome</keyword>
<dbReference type="CDD" id="cd05233">
    <property type="entry name" value="SDR_c"/>
    <property type="match status" value="1"/>
</dbReference>
<keyword evidence="2" id="KW-0560">Oxidoreductase</keyword>
<dbReference type="GO" id="GO:0016020">
    <property type="term" value="C:membrane"/>
    <property type="evidence" value="ECO:0007669"/>
    <property type="project" value="TreeGrafter"/>
</dbReference>
<dbReference type="PANTHER" id="PTHR44196">
    <property type="entry name" value="DEHYDROGENASE/REDUCTASE SDR FAMILY MEMBER 7B"/>
    <property type="match status" value="1"/>
</dbReference>
<sequence>MRIENTTGVGALAVITGASSGLGAEFARRWAHRGYDVALIARRRDRLDDLARELEANGTRVFVLPADLSDPESAHRLAAMIADTSVPVRVLVNCAGFGTAGAFENEDARRIADEIVVNCLTPTLLTRLLLPALTAAPGGALVNVSSNASHQPLPGIAVYGATKAYLTSLTEAIWQEQRGTGLKVLALCPGPTATEFFDAAGSDAFAVGSVATVGDVMRVAFAHLDRDNAGPTVTVGLRNRITALAVRFAPKRMTLAVGGKLTRGGTHGSEPVAARQAGG</sequence>
<dbReference type="InterPro" id="IPR057326">
    <property type="entry name" value="KR_dom"/>
</dbReference>
<protein>
    <recommendedName>
        <fullName evidence="4">Ketoreductase domain-containing protein</fullName>
    </recommendedName>
</protein>
<proteinExistence type="inferred from homology"/>
<dbReference type="InterPro" id="IPR036291">
    <property type="entry name" value="NAD(P)-bd_dom_sf"/>
</dbReference>
<dbReference type="OrthoDB" id="9797538at2"/>
<name>A0A2T0VD16_9MICO</name>
<reference evidence="5 6" key="1">
    <citation type="submission" date="2018-03" db="EMBL/GenBank/DDBJ databases">
        <title>Genomic Encyclopedia of Type Strains, Phase III (KMG-III): the genomes of soil and plant-associated and newly described type strains.</title>
        <authorList>
            <person name="Whitman W."/>
        </authorList>
    </citation>
    <scope>NUCLEOTIDE SEQUENCE [LARGE SCALE GENOMIC DNA]</scope>
    <source>
        <strain evidence="5 6">CGMCC 1.12484</strain>
    </source>
</reference>
<dbReference type="SMART" id="SM00822">
    <property type="entry name" value="PKS_KR"/>
    <property type="match status" value="1"/>
</dbReference>
<dbReference type="PIRSF" id="PIRSF000126">
    <property type="entry name" value="11-beta-HSD1"/>
    <property type="match status" value="1"/>
</dbReference>
<dbReference type="AlphaFoldDB" id="A0A2T0VD16"/>
<evidence type="ECO:0000256" key="2">
    <source>
        <dbReference type="ARBA" id="ARBA00023002"/>
    </source>
</evidence>
<evidence type="ECO:0000256" key="1">
    <source>
        <dbReference type="ARBA" id="ARBA00006484"/>
    </source>
</evidence>
<dbReference type="SUPFAM" id="SSF51735">
    <property type="entry name" value="NAD(P)-binding Rossmann-fold domains"/>
    <property type="match status" value="1"/>
</dbReference>
<dbReference type="Proteomes" id="UP000237983">
    <property type="component" value="Unassembled WGS sequence"/>
</dbReference>
<dbReference type="PANTHER" id="PTHR44196:SF2">
    <property type="entry name" value="SHORT-CHAIN DEHYDROGENASE-RELATED"/>
    <property type="match status" value="1"/>
</dbReference>
<feature type="domain" description="Ketoreductase" evidence="4">
    <location>
        <begin position="11"/>
        <end position="196"/>
    </location>
</feature>
<dbReference type="InterPro" id="IPR002347">
    <property type="entry name" value="SDR_fam"/>
</dbReference>
<comment type="caution">
    <text evidence="5">The sequence shown here is derived from an EMBL/GenBank/DDBJ whole genome shotgun (WGS) entry which is preliminary data.</text>
</comment>
<dbReference type="GO" id="GO:0016491">
    <property type="term" value="F:oxidoreductase activity"/>
    <property type="evidence" value="ECO:0007669"/>
    <property type="project" value="UniProtKB-KW"/>
</dbReference>
<evidence type="ECO:0000256" key="3">
    <source>
        <dbReference type="SAM" id="MobiDB-lite"/>
    </source>
</evidence>
<dbReference type="PRINTS" id="PR00081">
    <property type="entry name" value="GDHRDH"/>
</dbReference>
<organism evidence="5 6">
    <name type="scientific">Glaciihabitans tibetensis</name>
    <dbReference type="NCBI Taxonomy" id="1266600"/>
    <lineage>
        <taxon>Bacteria</taxon>
        <taxon>Bacillati</taxon>
        <taxon>Actinomycetota</taxon>
        <taxon>Actinomycetes</taxon>
        <taxon>Micrococcales</taxon>
        <taxon>Microbacteriaceae</taxon>
        <taxon>Glaciihabitans</taxon>
    </lineage>
</organism>
<feature type="region of interest" description="Disordered" evidence="3">
    <location>
        <begin position="260"/>
        <end position="279"/>
    </location>
</feature>
<dbReference type="RefSeq" id="WP_106212747.1">
    <property type="nucleotide sequence ID" value="NZ_PVTL01000005.1"/>
</dbReference>
<evidence type="ECO:0000313" key="5">
    <source>
        <dbReference type="EMBL" id="PRY68072.1"/>
    </source>
</evidence>
<dbReference type="Gene3D" id="3.40.50.720">
    <property type="entry name" value="NAD(P)-binding Rossmann-like Domain"/>
    <property type="match status" value="1"/>
</dbReference>
<accession>A0A2T0VD16</accession>
<comment type="similarity">
    <text evidence="1">Belongs to the short-chain dehydrogenases/reductases (SDR) family.</text>
</comment>
<evidence type="ECO:0000313" key="6">
    <source>
        <dbReference type="Proteomes" id="UP000237983"/>
    </source>
</evidence>